<name>A0A0A9EL04_ARUDO</name>
<reference evidence="1" key="2">
    <citation type="journal article" date="2015" name="Data Brief">
        <title>Shoot transcriptome of the giant reed, Arundo donax.</title>
        <authorList>
            <person name="Barrero R.A."/>
            <person name="Guerrero F.D."/>
            <person name="Moolhuijzen P."/>
            <person name="Goolsby J.A."/>
            <person name="Tidwell J."/>
            <person name="Bellgard S.E."/>
            <person name="Bellgard M.I."/>
        </authorList>
    </citation>
    <scope>NUCLEOTIDE SEQUENCE</scope>
    <source>
        <tissue evidence="1">Shoot tissue taken approximately 20 cm above the soil surface</tissue>
    </source>
</reference>
<protein>
    <submittedName>
        <fullName evidence="1">Uncharacterized protein</fullName>
    </submittedName>
</protein>
<dbReference type="AlphaFoldDB" id="A0A0A9EL04"/>
<evidence type="ECO:0000313" key="1">
    <source>
        <dbReference type="EMBL" id="JAD99663.1"/>
    </source>
</evidence>
<sequence length="32" mass="3869">MYQYTIQYSFAEYRSSSKPNIRNREATQYVSS</sequence>
<reference evidence="1" key="1">
    <citation type="submission" date="2014-09" db="EMBL/GenBank/DDBJ databases">
        <authorList>
            <person name="Magalhaes I.L.F."/>
            <person name="Oliveira U."/>
            <person name="Santos F.R."/>
            <person name="Vidigal T.H.D.A."/>
            <person name="Brescovit A.D."/>
            <person name="Santos A.J."/>
        </authorList>
    </citation>
    <scope>NUCLEOTIDE SEQUENCE</scope>
    <source>
        <tissue evidence="1">Shoot tissue taken approximately 20 cm above the soil surface</tissue>
    </source>
</reference>
<dbReference type="EMBL" id="GBRH01198232">
    <property type="protein sequence ID" value="JAD99663.1"/>
    <property type="molecule type" value="Transcribed_RNA"/>
</dbReference>
<proteinExistence type="predicted"/>
<organism evidence="1">
    <name type="scientific">Arundo donax</name>
    <name type="common">Giant reed</name>
    <name type="synonym">Donax arundinaceus</name>
    <dbReference type="NCBI Taxonomy" id="35708"/>
    <lineage>
        <taxon>Eukaryota</taxon>
        <taxon>Viridiplantae</taxon>
        <taxon>Streptophyta</taxon>
        <taxon>Embryophyta</taxon>
        <taxon>Tracheophyta</taxon>
        <taxon>Spermatophyta</taxon>
        <taxon>Magnoliopsida</taxon>
        <taxon>Liliopsida</taxon>
        <taxon>Poales</taxon>
        <taxon>Poaceae</taxon>
        <taxon>PACMAD clade</taxon>
        <taxon>Arundinoideae</taxon>
        <taxon>Arundineae</taxon>
        <taxon>Arundo</taxon>
    </lineage>
</organism>
<accession>A0A0A9EL04</accession>